<accession>A0A6A9QIJ9</accession>
<gene>
    <name evidence="1" type="ORF">GC250_00880</name>
</gene>
<keyword evidence="1" id="KW-0723">Serine/threonine-protein kinase</keyword>
<dbReference type="EMBL" id="WGGD01000005">
    <property type="protein sequence ID" value="MUN28050.1"/>
    <property type="molecule type" value="Genomic_DNA"/>
</dbReference>
<keyword evidence="2" id="KW-1185">Reference proteome</keyword>
<keyword evidence="1" id="KW-0808">Transferase</keyword>
<sequence>MKIKITPSFYTQSKVECNEGKKFVTKCYSSIFGIKWFLISGIFNNYPYASQPIERMGREIEFFTEKWSKVRVPRIIDMDMEKMCLFREFVEGREVTNDKKDFRLLGYVMKEIHEKGFVMGDTKPSNFMISGETVFVIDAEQSTRNSSSEYKAWDILVLTLFSSFLFINEVVDFREAVREFLSSYELNREIALKLTGVKNAPLLALFPPPHLLELKKISAEYL</sequence>
<dbReference type="InterPro" id="IPR011009">
    <property type="entry name" value="Kinase-like_dom_sf"/>
</dbReference>
<protein>
    <submittedName>
        <fullName evidence="1">Serine/threonine protein kinase</fullName>
    </submittedName>
</protein>
<name>A0A6A9QIJ9_SULME</name>
<keyword evidence="1" id="KW-0418">Kinase</keyword>
<organism evidence="1 2">
    <name type="scientific">Sulfuracidifex metallicus DSM 6482 = JCM 9184</name>
    <dbReference type="NCBI Taxonomy" id="523847"/>
    <lineage>
        <taxon>Archaea</taxon>
        <taxon>Thermoproteota</taxon>
        <taxon>Thermoprotei</taxon>
        <taxon>Sulfolobales</taxon>
        <taxon>Sulfolobaceae</taxon>
        <taxon>Sulfuracidifex</taxon>
    </lineage>
</organism>
<dbReference type="Proteomes" id="UP000470772">
    <property type="component" value="Unassembled WGS sequence"/>
</dbReference>
<comment type="caution">
    <text evidence="1">The sequence shown here is derived from an EMBL/GenBank/DDBJ whole genome shotgun (WGS) entry which is preliminary data.</text>
</comment>
<dbReference type="SUPFAM" id="SSF56112">
    <property type="entry name" value="Protein kinase-like (PK-like)"/>
    <property type="match status" value="1"/>
</dbReference>
<dbReference type="AlphaFoldDB" id="A0A6A9QIJ9"/>
<dbReference type="Gene3D" id="1.10.510.10">
    <property type="entry name" value="Transferase(Phosphotransferase) domain 1"/>
    <property type="match status" value="1"/>
</dbReference>
<dbReference type="RefSeq" id="WP_156016086.1">
    <property type="nucleotide sequence ID" value="NZ_WGGD01000005.1"/>
</dbReference>
<reference evidence="1 2" key="1">
    <citation type="submission" date="2019-10" db="EMBL/GenBank/DDBJ databases">
        <title>Sequencing and Assembly of Multiple Reported Metal-Biooxidizing Members of the Extremely Thermoacidophilic Archaeal Family Sulfolobaceae.</title>
        <authorList>
            <person name="Counts J.A."/>
            <person name="Kelly R.M."/>
        </authorList>
    </citation>
    <scope>NUCLEOTIDE SEQUENCE [LARGE SCALE GENOMIC DNA]</scope>
    <source>
        <strain evidence="1 2">DSM 6482</strain>
    </source>
</reference>
<evidence type="ECO:0000313" key="2">
    <source>
        <dbReference type="Proteomes" id="UP000470772"/>
    </source>
</evidence>
<dbReference type="GO" id="GO:0004674">
    <property type="term" value="F:protein serine/threonine kinase activity"/>
    <property type="evidence" value="ECO:0007669"/>
    <property type="project" value="UniProtKB-KW"/>
</dbReference>
<proteinExistence type="predicted"/>
<evidence type="ECO:0000313" key="1">
    <source>
        <dbReference type="EMBL" id="MUN28050.1"/>
    </source>
</evidence>